<accession>A0A448UXV8</accession>
<feature type="transmembrane region" description="Helical" evidence="1">
    <location>
        <begin position="216"/>
        <end position="235"/>
    </location>
</feature>
<name>A0A448UXV8_9MICC</name>
<dbReference type="EMBL" id="LR134521">
    <property type="protein sequence ID" value="VEJ30755.1"/>
    <property type="molecule type" value="Genomic_DNA"/>
</dbReference>
<feature type="transmembrane region" description="Helical" evidence="1">
    <location>
        <begin position="268"/>
        <end position="288"/>
    </location>
</feature>
<dbReference type="PANTHER" id="PTHR37305">
    <property type="entry name" value="INTEGRAL MEMBRANE PROTEIN-RELATED"/>
    <property type="match status" value="1"/>
</dbReference>
<keyword evidence="1" id="KW-0812">Transmembrane</keyword>
<evidence type="ECO:0000313" key="2">
    <source>
        <dbReference type="EMBL" id="VEJ30755.1"/>
    </source>
</evidence>
<dbReference type="GO" id="GO:0005886">
    <property type="term" value="C:plasma membrane"/>
    <property type="evidence" value="ECO:0007669"/>
    <property type="project" value="UniProtKB-SubCell"/>
</dbReference>
<protein>
    <submittedName>
        <fullName evidence="2">ABC-type transport system involved in multi-copper enzyme maturation, permease component</fullName>
    </submittedName>
</protein>
<keyword evidence="1" id="KW-1133">Transmembrane helix</keyword>
<keyword evidence="1" id="KW-0472">Membrane</keyword>
<reference evidence="2 3" key="1">
    <citation type="submission" date="2018-12" db="EMBL/GenBank/DDBJ databases">
        <authorList>
            <consortium name="Pathogen Informatics"/>
        </authorList>
    </citation>
    <scope>NUCLEOTIDE SEQUENCE [LARGE SCALE GENOMIC DNA]</scope>
    <source>
        <strain evidence="2 3">NCTC10918</strain>
    </source>
</reference>
<feature type="transmembrane region" description="Helical" evidence="1">
    <location>
        <begin position="142"/>
        <end position="173"/>
    </location>
</feature>
<evidence type="ECO:0000313" key="3">
    <source>
        <dbReference type="Proteomes" id="UP000270988"/>
    </source>
</evidence>
<feature type="transmembrane region" description="Helical" evidence="1">
    <location>
        <begin position="40"/>
        <end position="58"/>
    </location>
</feature>
<proteinExistence type="predicted"/>
<feature type="transmembrane region" description="Helical" evidence="1">
    <location>
        <begin position="97"/>
        <end position="121"/>
    </location>
</feature>
<dbReference type="Proteomes" id="UP000270988">
    <property type="component" value="Chromosome"/>
</dbReference>
<sequence>MSTQTYATKNAPAPVARNLSFLGVLRSEWLKMRSLRSQQVLFIITVVVILGIAALYATNLNAALSYYEKHPEILQMPDSGGAGSLEAQIEQYKLTSYGIGAIGSSALAGILFSSIATVFIASEYSTGSIQTTQMAVPQRTMLYLGKACVVSLIAFVLGVLGAFVGFLIGQAILDDRLRVGFDGGGLRICLLFGVYMIVLAWMGLGFGSLFRNNAGAIVLTVVLFFVVSIILGFFASTDWAQETSKYLPIELGRNVLSYKTDQFKDPGYGMRCFLFTLWGFVPLVLGWIRFKFNDMKS</sequence>
<evidence type="ECO:0000256" key="1">
    <source>
        <dbReference type="SAM" id="Phobius"/>
    </source>
</evidence>
<organism evidence="2 3">
    <name type="scientific">Rothia dentocariosa</name>
    <dbReference type="NCBI Taxonomy" id="2047"/>
    <lineage>
        <taxon>Bacteria</taxon>
        <taxon>Bacillati</taxon>
        <taxon>Actinomycetota</taxon>
        <taxon>Actinomycetes</taxon>
        <taxon>Micrococcales</taxon>
        <taxon>Micrococcaceae</taxon>
        <taxon>Rothia</taxon>
    </lineage>
</organism>
<feature type="transmembrane region" description="Helical" evidence="1">
    <location>
        <begin position="185"/>
        <end position="204"/>
    </location>
</feature>
<dbReference type="PANTHER" id="PTHR37305:SF1">
    <property type="entry name" value="MEMBRANE PROTEIN"/>
    <property type="match status" value="1"/>
</dbReference>
<dbReference type="AlphaFoldDB" id="A0A448UXV8"/>
<dbReference type="GO" id="GO:0140359">
    <property type="term" value="F:ABC-type transporter activity"/>
    <property type="evidence" value="ECO:0007669"/>
    <property type="project" value="InterPro"/>
</dbReference>
<gene>
    <name evidence="2" type="ORF">NCTC10918_02044</name>
</gene>